<feature type="domain" description="PEGA" evidence="2">
    <location>
        <begin position="27"/>
        <end position="80"/>
    </location>
</feature>
<keyword evidence="4" id="KW-1185">Reference proteome</keyword>
<dbReference type="Proteomes" id="UP000198346">
    <property type="component" value="Unassembled WGS sequence"/>
</dbReference>
<organism evidence="3 4">
    <name type="scientific">Amphiplicatus metriothermophilus</name>
    <dbReference type="NCBI Taxonomy" id="1519374"/>
    <lineage>
        <taxon>Bacteria</taxon>
        <taxon>Pseudomonadati</taxon>
        <taxon>Pseudomonadota</taxon>
        <taxon>Alphaproteobacteria</taxon>
        <taxon>Parvularculales</taxon>
        <taxon>Parvularculaceae</taxon>
        <taxon>Amphiplicatus</taxon>
    </lineage>
</organism>
<evidence type="ECO:0000256" key="1">
    <source>
        <dbReference type="SAM" id="SignalP"/>
    </source>
</evidence>
<name>A0A239PSK8_9PROT</name>
<dbReference type="AlphaFoldDB" id="A0A239PSK8"/>
<keyword evidence="1" id="KW-0732">Signal</keyword>
<evidence type="ECO:0000259" key="2">
    <source>
        <dbReference type="Pfam" id="PF08308"/>
    </source>
</evidence>
<dbReference type="EMBL" id="FZQA01000003">
    <property type="protein sequence ID" value="SNT73274.1"/>
    <property type="molecule type" value="Genomic_DNA"/>
</dbReference>
<reference evidence="3 4" key="1">
    <citation type="submission" date="2017-07" db="EMBL/GenBank/DDBJ databases">
        <authorList>
            <person name="Sun Z.S."/>
            <person name="Albrecht U."/>
            <person name="Echele G."/>
            <person name="Lee C.C."/>
        </authorList>
    </citation>
    <scope>NUCLEOTIDE SEQUENCE [LARGE SCALE GENOMIC DNA]</scope>
    <source>
        <strain evidence="3 4">CGMCC 1.12710</strain>
    </source>
</reference>
<evidence type="ECO:0000313" key="3">
    <source>
        <dbReference type="EMBL" id="SNT73274.1"/>
    </source>
</evidence>
<gene>
    <name evidence="3" type="ORF">SAMN06297382_1672</name>
</gene>
<dbReference type="Pfam" id="PF08308">
    <property type="entry name" value="PEGA"/>
    <property type="match status" value="1"/>
</dbReference>
<dbReference type="InterPro" id="IPR013229">
    <property type="entry name" value="PEGA"/>
</dbReference>
<sequence length="103" mass="10623">MTLRGWRRIVLPAAALSAGACATTPGVVEIVSEPPGALVVVEGYGECETPCTIGLDGLREVTVAKAGFVPQRFAIAPGAGRVQVALELAAPIEEVDEEVLPDL</sequence>
<feature type="chain" id="PRO_5013371707" evidence="1">
    <location>
        <begin position="23"/>
        <end position="103"/>
    </location>
</feature>
<dbReference type="PROSITE" id="PS51257">
    <property type="entry name" value="PROKAR_LIPOPROTEIN"/>
    <property type="match status" value="1"/>
</dbReference>
<proteinExistence type="predicted"/>
<feature type="signal peptide" evidence="1">
    <location>
        <begin position="1"/>
        <end position="22"/>
    </location>
</feature>
<dbReference type="RefSeq" id="WP_159462449.1">
    <property type="nucleotide sequence ID" value="NZ_FZQA01000003.1"/>
</dbReference>
<protein>
    <submittedName>
        <fullName evidence="3">PEGA domain-containing protein</fullName>
    </submittedName>
</protein>
<evidence type="ECO:0000313" key="4">
    <source>
        <dbReference type="Proteomes" id="UP000198346"/>
    </source>
</evidence>
<accession>A0A239PSK8</accession>
<dbReference type="OrthoDB" id="4119207at1224"/>